<proteinExistence type="predicted"/>
<dbReference type="Gene3D" id="3.50.50.60">
    <property type="entry name" value="FAD/NAD(P)-binding domain"/>
    <property type="match status" value="2"/>
</dbReference>
<dbReference type="SUPFAM" id="SSF51905">
    <property type="entry name" value="FAD/NAD(P)-binding domain"/>
    <property type="match status" value="1"/>
</dbReference>
<keyword evidence="2" id="KW-1185">Reference proteome</keyword>
<sequence>MGLSKSDPIIIVGAGSFGLSAALHLSQKGYTDILVFGKDNYAPSGDLSIVYRTAQDAGVQFFLGQQVDEIVYVSTLTGRKNAGIRTQDGRFYRSALVIIEAGAGDSQSMPAIDHMHDSLATPLSWYTNLSHSLVDYVPKDSSVILLSGNSAYSEQGSRMFSLVGSLVLDLLGATSDQPIAVEAQELSEILPQKLARL</sequence>
<evidence type="ECO:0008006" key="3">
    <source>
        <dbReference type="Google" id="ProtNLM"/>
    </source>
</evidence>
<dbReference type="Pfam" id="PF13450">
    <property type="entry name" value="NAD_binding_8"/>
    <property type="match status" value="1"/>
</dbReference>
<dbReference type="STRING" id="1835702.A0A1F5L606"/>
<name>A0A1F5L606_PENAI</name>
<organism evidence="1 2">
    <name type="scientific">Penicillium arizonense</name>
    <dbReference type="NCBI Taxonomy" id="1835702"/>
    <lineage>
        <taxon>Eukaryota</taxon>
        <taxon>Fungi</taxon>
        <taxon>Dikarya</taxon>
        <taxon>Ascomycota</taxon>
        <taxon>Pezizomycotina</taxon>
        <taxon>Eurotiomycetes</taxon>
        <taxon>Eurotiomycetidae</taxon>
        <taxon>Eurotiales</taxon>
        <taxon>Aspergillaceae</taxon>
        <taxon>Penicillium</taxon>
    </lineage>
</organism>
<evidence type="ECO:0000313" key="1">
    <source>
        <dbReference type="EMBL" id="OGE48632.1"/>
    </source>
</evidence>
<dbReference type="GeneID" id="34580817"/>
<dbReference type="InterPro" id="IPR036188">
    <property type="entry name" value="FAD/NAD-bd_sf"/>
</dbReference>
<gene>
    <name evidence="1" type="ORF">PENARI_c027G06262</name>
</gene>
<accession>A0A1F5L606</accession>
<reference evidence="1 2" key="1">
    <citation type="journal article" date="2016" name="Sci. Rep.">
        <title>Penicillium arizonense, a new, genome sequenced fungal species, reveals a high chemical diversity in secreted metabolites.</title>
        <authorList>
            <person name="Grijseels S."/>
            <person name="Nielsen J.C."/>
            <person name="Randelovic M."/>
            <person name="Nielsen J."/>
            <person name="Nielsen K.F."/>
            <person name="Workman M."/>
            <person name="Frisvad J.C."/>
        </authorList>
    </citation>
    <scope>NUCLEOTIDE SEQUENCE [LARGE SCALE GENOMIC DNA]</scope>
    <source>
        <strain evidence="1 2">CBS 141311</strain>
    </source>
</reference>
<dbReference type="Proteomes" id="UP000177622">
    <property type="component" value="Unassembled WGS sequence"/>
</dbReference>
<evidence type="ECO:0000313" key="2">
    <source>
        <dbReference type="Proteomes" id="UP000177622"/>
    </source>
</evidence>
<dbReference type="RefSeq" id="XP_022484087.1">
    <property type="nucleotide sequence ID" value="XM_022636083.1"/>
</dbReference>
<dbReference type="AlphaFoldDB" id="A0A1F5L606"/>
<dbReference type="OrthoDB" id="4327079at2759"/>
<dbReference type="EMBL" id="LXJU01000027">
    <property type="protein sequence ID" value="OGE48632.1"/>
    <property type="molecule type" value="Genomic_DNA"/>
</dbReference>
<comment type="caution">
    <text evidence="1">The sequence shown here is derived from an EMBL/GenBank/DDBJ whole genome shotgun (WGS) entry which is preliminary data.</text>
</comment>
<protein>
    <recommendedName>
        <fullName evidence="3">FAD dependent oxidoreductase domain-containing protein</fullName>
    </recommendedName>
</protein>